<accession>A0A1G8X0I0</accession>
<dbReference type="InterPro" id="IPR050301">
    <property type="entry name" value="NTE"/>
</dbReference>
<protein>
    <submittedName>
        <fullName evidence="6">NTE family protein</fullName>
    </submittedName>
</protein>
<dbReference type="OrthoDB" id="9770965at2"/>
<organism evidence="6 7">
    <name type="scientific">Alkalibacterium thalassium</name>
    <dbReference type="NCBI Taxonomy" id="426701"/>
    <lineage>
        <taxon>Bacteria</taxon>
        <taxon>Bacillati</taxon>
        <taxon>Bacillota</taxon>
        <taxon>Bacilli</taxon>
        <taxon>Lactobacillales</taxon>
        <taxon>Carnobacteriaceae</taxon>
        <taxon>Alkalibacterium</taxon>
    </lineage>
</organism>
<dbReference type="SUPFAM" id="SSF52151">
    <property type="entry name" value="FabD/lysophospholipase-like"/>
    <property type="match status" value="1"/>
</dbReference>
<feature type="short sequence motif" description="DGA/G" evidence="4">
    <location>
        <begin position="186"/>
        <end position="188"/>
    </location>
</feature>
<keyword evidence="3 4" id="KW-0443">Lipid metabolism</keyword>
<feature type="short sequence motif" description="GXSXG" evidence="4">
    <location>
        <begin position="46"/>
        <end position="50"/>
    </location>
</feature>
<feature type="short sequence motif" description="GXGXXG" evidence="4">
    <location>
        <begin position="19"/>
        <end position="24"/>
    </location>
</feature>
<dbReference type="GO" id="GO:0016787">
    <property type="term" value="F:hydrolase activity"/>
    <property type="evidence" value="ECO:0007669"/>
    <property type="project" value="UniProtKB-UniRule"/>
</dbReference>
<gene>
    <name evidence="6" type="ORF">SAMN04488098_100553</name>
</gene>
<dbReference type="AlphaFoldDB" id="A0A1G8X0I0"/>
<evidence type="ECO:0000256" key="2">
    <source>
        <dbReference type="ARBA" id="ARBA00022963"/>
    </source>
</evidence>
<evidence type="ECO:0000256" key="3">
    <source>
        <dbReference type="ARBA" id="ARBA00023098"/>
    </source>
</evidence>
<dbReference type="Proteomes" id="UP000199433">
    <property type="component" value="Unassembled WGS sequence"/>
</dbReference>
<keyword evidence="1 4" id="KW-0378">Hydrolase</keyword>
<sequence>MTPSFFEKKNKKRALVFGGGGERGSFEIGVWRALDELDYVPDIITGTSVGALNGALYILGNVSEAERMWKEIETGKVLDLDAPLSIDSFKDYRRTLTGFLIRIIREKGISSAPLKALIDTYIDDESRIRSDGTIFGLSTTNLKTREIEYYFLDDIEEGRLNDYLLASASLYPAIQKKMIDGTPYIDGGYWNNIPINMALDKLPDQIVLVDLQGPGLLHYDHRIEECESLLIRTKWPLGDMLLFDTNRTEVNIELGYCETMKLARPDIYRGLWYTYDTDTVETDASVFYLALNGLLTGKRSKGVYEYIKRDNHQLIFLREIEKRWGSAVDETTVSLALCELTGKLFNMIPDKIYSIDKFQNEIIHRLIKMRDAERKNPINEFEPRFLLSGKEWTEEFLEGLPLISNRTLVIQIFERLEDEQLKWDTPFYKLMIRTRPFPFIIALYCKYLLNKNLGLYR</sequence>
<dbReference type="Gene3D" id="3.40.1090.10">
    <property type="entry name" value="Cytosolic phospholipase A2 catalytic domain"/>
    <property type="match status" value="2"/>
</dbReference>
<dbReference type="GO" id="GO:0016042">
    <property type="term" value="P:lipid catabolic process"/>
    <property type="evidence" value="ECO:0007669"/>
    <property type="project" value="UniProtKB-UniRule"/>
</dbReference>
<dbReference type="RefSeq" id="WP_091265012.1">
    <property type="nucleotide sequence ID" value="NZ_FNFK01000005.1"/>
</dbReference>
<dbReference type="PROSITE" id="PS51635">
    <property type="entry name" value="PNPLA"/>
    <property type="match status" value="1"/>
</dbReference>
<dbReference type="PANTHER" id="PTHR14226">
    <property type="entry name" value="NEUROPATHY TARGET ESTERASE/SWISS CHEESE D.MELANOGASTER"/>
    <property type="match status" value="1"/>
</dbReference>
<dbReference type="InterPro" id="IPR002641">
    <property type="entry name" value="PNPLA_dom"/>
</dbReference>
<keyword evidence="7" id="KW-1185">Reference proteome</keyword>
<dbReference type="PANTHER" id="PTHR14226:SF57">
    <property type="entry name" value="BLR7027 PROTEIN"/>
    <property type="match status" value="1"/>
</dbReference>
<dbReference type="InterPro" id="IPR016035">
    <property type="entry name" value="Acyl_Trfase/lysoPLipase"/>
</dbReference>
<evidence type="ECO:0000313" key="6">
    <source>
        <dbReference type="EMBL" id="SDJ83837.1"/>
    </source>
</evidence>
<feature type="domain" description="PNPLA" evidence="5">
    <location>
        <begin position="15"/>
        <end position="199"/>
    </location>
</feature>
<evidence type="ECO:0000313" key="7">
    <source>
        <dbReference type="Proteomes" id="UP000199433"/>
    </source>
</evidence>
<reference evidence="7" key="1">
    <citation type="submission" date="2016-10" db="EMBL/GenBank/DDBJ databases">
        <authorList>
            <person name="Varghese N."/>
            <person name="Submissions S."/>
        </authorList>
    </citation>
    <scope>NUCLEOTIDE SEQUENCE [LARGE SCALE GENOMIC DNA]</scope>
    <source>
        <strain evidence="7">DSM 19181</strain>
    </source>
</reference>
<name>A0A1G8X0I0_9LACT</name>
<feature type="active site" description="Nucleophile" evidence="4">
    <location>
        <position position="48"/>
    </location>
</feature>
<dbReference type="STRING" id="426701.SAMN04488098_100553"/>
<evidence type="ECO:0000259" key="5">
    <source>
        <dbReference type="PROSITE" id="PS51635"/>
    </source>
</evidence>
<keyword evidence="2 4" id="KW-0442">Lipid degradation</keyword>
<dbReference type="Pfam" id="PF01734">
    <property type="entry name" value="Patatin"/>
    <property type="match status" value="1"/>
</dbReference>
<evidence type="ECO:0000256" key="1">
    <source>
        <dbReference type="ARBA" id="ARBA00022801"/>
    </source>
</evidence>
<dbReference type="CDD" id="cd07209">
    <property type="entry name" value="Pat_hypo_Ecoli_Z1214_like"/>
    <property type="match status" value="1"/>
</dbReference>
<feature type="active site" description="Proton acceptor" evidence="4">
    <location>
        <position position="186"/>
    </location>
</feature>
<dbReference type="EMBL" id="FNFK01000005">
    <property type="protein sequence ID" value="SDJ83837.1"/>
    <property type="molecule type" value="Genomic_DNA"/>
</dbReference>
<evidence type="ECO:0000256" key="4">
    <source>
        <dbReference type="PROSITE-ProRule" id="PRU01161"/>
    </source>
</evidence>
<proteinExistence type="predicted"/>